<dbReference type="AlphaFoldDB" id="A0A0N0NL13"/>
<feature type="compositionally biased region" description="Basic and acidic residues" evidence="1">
    <location>
        <begin position="284"/>
        <end position="296"/>
    </location>
</feature>
<organism evidence="2 3">
    <name type="scientific">Cyphellophora attinorum</name>
    <dbReference type="NCBI Taxonomy" id="1664694"/>
    <lineage>
        <taxon>Eukaryota</taxon>
        <taxon>Fungi</taxon>
        <taxon>Dikarya</taxon>
        <taxon>Ascomycota</taxon>
        <taxon>Pezizomycotina</taxon>
        <taxon>Eurotiomycetes</taxon>
        <taxon>Chaetothyriomycetidae</taxon>
        <taxon>Chaetothyriales</taxon>
        <taxon>Cyphellophoraceae</taxon>
        <taxon>Cyphellophora</taxon>
    </lineage>
</organism>
<feature type="region of interest" description="Disordered" evidence="1">
    <location>
        <begin position="157"/>
        <end position="215"/>
    </location>
</feature>
<evidence type="ECO:0000313" key="3">
    <source>
        <dbReference type="Proteomes" id="UP000038010"/>
    </source>
</evidence>
<accession>A0A0N0NL13</accession>
<dbReference type="RefSeq" id="XP_017998462.1">
    <property type="nucleotide sequence ID" value="XM_018144234.1"/>
</dbReference>
<sequence>MAANDPDARKMQAMLRNSIEGFWEVHNDQTTTTIALVGRELSHIKALTQTATCRPGSRSASLDTMIMLEASIKKNISSLKSQRDAYQNMTSSIENYATVSGFNNVAQYTHTLSVSSSDDIEKLSAEFEKMMSLAKPVISDEDIPAIIAGVNIGQIESNKRKRSQSTERGTDESVKKAKKTAEDVKEASTALPGLSNPPVSAEGTSPKTATSTTADAANATALPLLEDRNEILDDYDYHAGSLSPPPFPRCPVQSTSADDYDPFADDPDSGEDGCHISTPQISVEQEKDYSGTHSDKENEDGDEYDNVDGEGDENDHI</sequence>
<dbReference type="Proteomes" id="UP000038010">
    <property type="component" value="Unassembled WGS sequence"/>
</dbReference>
<keyword evidence="3" id="KW-1185">Reference proteome</keyword>
<feature type="compositionally biased region" description="Basic and acidic residues" evidence="1">
    <location>
        <begin position="164"/>
        <end position="186"/>
    </location>
</feature>
<feature type="compositionally biased region" description="Acidic residues" evidence="1">
    <location>
        <begin position="297"/>
        <end position="317"/>
    </location>
</feature>
<name>A0A0N0NL13_9EURO</name>
<dbReference type="GeneID" id="28736114"/>
<dbReference type="EMBL" id="LFJN01000018">
    <property type="protein sequence ID" value="KPI38499.1"/>
    <property type="molecule type" value="Genomic_DNA"/>
</dbReference>
<proteinExistence type="predicted"/>
<evidence type="ECO:0000313" key="2">
    <source>
        <dbReference type="EMBL" id="KPI38499.1"/>
    </source>
</evidence>
<comment type="caution">
    <text evidence="2">The sequence shown here is derived from an EMBL/GenBank/DDBJ whole genome shotgun (WGS) entry which is preliminary data.</text>
</comment>
<gene>
    <name evidence="2" type="ORF">AB675_4119</name>
</gene>
<reference evidence="2 3" key="1">
    <citation type="submission" date="2015-06" db="EMBL/GenBank/DDBJ databases">
        <title>Draft genome of the ant-associated black yeast Phialophora attae CBS 131958.</title>
        <authorList>
            <person name="Moreno L.F."/>
            <person name="Stielow B.J."/>
            <person name="de Hoog S."/>
            <person name="Vicente V.A."/>
            <person name="Weiss V.A."/>
            <person name="de Vries M."/>
            <person name="Cruz L.M."/>
            <person name="Souza E.M."/>
        </authorList>
    </citation>
    <scope>NUCLEOTIDE SEQUENCE [LARGE SCALE GENOMIC DNA]</scope>
    <source>
        <strain evidence="2 3">CBS 131958</strain>
    </source>
</reference>
<protein>
    <submittedName>
        <fullName evidence="2">Uncharacterized protein</fullName>
    </submittedName>
</protein>
<evidence type="ECO:0000256" key="1">
    <source>
        <dbReference type="SAM" id="MobiDB-lite"/>
    </source>
</evidence>
<feature type="region of interest" description="Disordered" evidence="1">
    <location>
        <begin position="236"/>
        <end position="317"/>
    </location>
</feature>
<dbReference type="VEuPathDB" id="FungiDB:AB675_4119"/>
<feature type="compositionally biased region" description="Acidic residues" evidence="1">
    <location>
        <begin position="258"/>
        <end position="271"/>
    </location>
</feature>